<evidence type="ECO:0000256" key="5">
    <source>
        <dbReference type="ARBA" id="ARBA00048447"/>
    </source>
</evidence>
<dbReference type="GO" id="GO:0006152">
    <property type="term" value="P:purine nucleoside catabolic process"/>
    <property type="evidence" value="ECO:0007669"/>
    <property type="project" value="TreeGrafter"/>
</dbReference>
<evidence type="ECO:0000256" key="4">
    <source>
        <dbReference type="ARBA" id="ARBA00022679"/>
    </source>
</evidence>
<dbReference type="PANTHER" id="PTHR43691">
    <property type="entry name" value="URIDINE PHOSPHORYLASE"/>
    <property type="match status" value="1"/>
</dbReference>
<dbReference type="InterPro" id="IPR004402">
    <property type="entry name" value="DeoD-type"/>
</dbReference>
<evidence type="ECO:0000313" key="7">
    <source>
        <dbReference type="EMBL" id="QGW28562.1"/>
    </source>
</evidence>
<dbReference type="GO" id="GO:0004850">
    <property type="term" value="F:uridine phosphorylase activity"/>
    <property type="evidence" value="ECO:0007669"/>
    <property type="project" value="UniProtKB-EC"/>
</dbReference>
<proteinExistence type="predicted"/>
<dbReference type="Proteomes" id="UP000426027">
    <property type="component" value="Chromosome"/>
</dbReference>
<dbReference type="EC" id="2.4.2.3" evidence="1"/>
<evidence type="ECO:0000259" key="6">
    <source>
        <dbReference type="Pfam" id="PF01048"/>
    </source>
</evidence>
<keyword evidence="3" id="KW-0328">Glycosyltransferase</keyword>
<dbReference type="PANTHER" id="PTHR43691:SF11">
    <property type="entry name" value="FI09636P-RELATED"/>
    <property type="match status" value="1"/>
</dbReference>
<evidence type="ECO:0000256" key="1">
    <source>
        <dbReference type="ARBA" id="ARBA00011888"/>
    </source>
</evidence>
<feature type="domain" description="Nucleoside phosphorylase" evidence="6">
    <location>
        <begin position="15"/>
        <end position="206"/>
    </location>
</feature>
<sequence length="235" mass="25526">MSIHITAPEGSIAPVVLMPGDPLRAKLIATEFLADAALVSSTRNIFYYTGLYKGHRISVGASGMGCPSIGIYSYELYSNYDVQHIIRIGTCGAYHSNLRLFDIINVAKSASESTFAKEAWGFAEEVMLPQGNAYAIINETAAARQQAVLDTSVHTSDYFYRANPELPAIAAAHQCAVVEMESFALFANARYLGKSAACLLTVSDIIPTQQKISPDQREQSLLPMIELALESAIRL</sequence>
<dbReference type="Pfam" id="PF01048">
    <property type="entry name" value="PNP_UDP_1"/>
    <property type="match status" value="1"/>
</dbReference>
<dbReference type="EMBL" id="CP046566">
    <property type="protein sequence ID" value="QGW28562.1"/>
    <property type="molecule type" value="Genomic_DNA"/>
</dbReference>
<dbReference type="InterPro" id="IPR000845">
    <property type="entry name" value="Nucleoside_phosphorylase_d"/>
</dbReference>
<dbReference type="GO" id="GO:0005829">
    <property type="term" value="C:cytosol"/>
    <property type="evidence" value="ECO:0007669"/>
    <property type="project" value="TreeGrafter"/>
</dbReference>
<keyword evidence="8" id="KW-1185">Reference proteome</keyword>
<dbReference type="KEGG" id="fls:GLV81_11030"/>
<dbReference type="CDD" id="cd09006">
    <property type="entry name" value="PNP_EcPNPI-like"/>
    <property type="match status" value="1"/>
</dbReference>
<organism evidence="7 8">
    <name type="scientific">Phnomibacter ginsenosidimutans</name>
    <dbReference type="NCBI Taxonomy" id="2676868"/>
    <lineage>
        <taxon>Bacteria</taxon>
        <taxon>Pseudomonadati</taxon>
        <taxon>Bacteroidota</taxon>
        <taxon>Chitinophagia</taxon>
        <taxon>Chitinophagales</taxon>
        <taxon>Chitinophagaceae</taxon>
        <taxon>Phnomibacter</taxon>
    </lineage>
</organism>
<dbReference type="InterPro" id="IPR035994">
    <property type="entry name" value="Nucleoside_phosphorylase_sf"/>
</dbReference>
<dbReference type="SUPFAM" id="SSF53167">
    <property type="entry name" value="Purine and uridine phosphorylases"/>
    <property type="match status" value="1"/>
</dbReference>
<gene>
    <name evidence="7" type="ORF">GLV81_11030</name>
</gene>
<name>A0A6I6GNR6_9BACT</name>
<evidence type="ECO:0000313" key="8">
    <source>
        <dbReference type="Proteomes" id="UP000426027"/>
    </source>
</evidence>
<dbReference type="Gene3D" id="3.40.50.1580">
    <property type="entry name" value="Nucleoside phosphorylase domain"/>
    <property type="match status" value="1"/>
</dbReference>
<accession>A0A6I6GNR6</accession>
<evidence type="ECO:0000256" key="3">
    <source>
        <dbReference type="ARBA" id="ARBA00022676"/>
    </source>
</evidence>
<dbReference type="RefSeq" id="WP_157478915.1">
    <property type="nucleotide sequence ID" value="NZ_CP046566.1"/>
</dbReference>
<keyword evidence="4" id="KW-0808">Transferase</keyword>
<dbReference type="AlphaFoldDB" id="A0A6I6GNR6"/>
<evidence type="ECO:0000256" key="2">
    <source>
        <dbReference type="ARBA" id="ARBA00021980"/>
    </source>
</evidence>
<dbReference type="GO" id="GO:0004731">
    <property type="term" value="F:purine-nucleoside phosphorylase activity"/>
    <property type="evidence" value="ECO:0007669"/>
    <property type="project" value="InterPro"/>
</dbReference>
<reference evidence="7 8" key="1">
    <citation type="submission" date="2019-11" db="EMBL/GenBank/DDBJ databases">
        <authorList>
            <person name="Im W.T."/>
        </authorList>
    </citation>
    <scope>NUCLEOTIDE SEQUENCE [LARGE SCALE GENOMIC DNA]</scope>
    <source>
        <strain evidence="7 8">SB-02</strain>
    </source>
</reference>
<protein>
    <recommendedName>
        <fullName evidence="2">Uridine phosphorylase</fullName>
        <ecNumber evidence="1">2.4.2.3</ecNumber>
    </recommendedName>
</protein>
<comment type="catalytic activity">
    <reaction evidence="5">
        <text>uridine + phosphate = alpha-D-ribose 1-phosphate + uracil</text>
        <dbReference type="Rhea" id="RHEA:24388"/>
        <dbReference type="ChEBI" id="CHEBI:16704"/>
        <dbReference type="ChEBI" id="CHEBI:17568"/>
        <dbReference type="ChEBI" id="CHEBI:43474"/>
        <dbReference type="ChEBI" id="CHEBI:57720"/>
        <dbReference type="EC" id="2.4.2.3"/>
    </reaction>
</comment>